<dbReference type="GO" id="GO:0019104">
    <property type="term" value="F:DNA N-glycosylase activity"/>
    <property type="evidence" value="ECO:0007669"/>
    <property type="project" value="UniProtKB-UniRule"/>
</dbReference>
<dbReference type="GO" id="GO:0051539">
    <property type="term" value="F:4 iron, 4 sulfur cluster binding"/>
    <property type="evidence" value="ECO:0007669"/>
    <property type="project" value="UniProtKB-UniRule"/>
</dbReference>
<dbReference type="PANTHER" id="PTHR10359:SF18">
    <property type="entry name" value="ENDONUCLEASE III"/>
    <property type="match status" value="1"/>
</dbReference>
<keyword evidence="14" id="KW-0255">Endonuclease</keyword>
<dbReference type="GO" id="GO:0006285">
    <property type="term" value="P:base-excision repair, AP site formation"/>
    <property type="evidence" value="ECO:0007669"/>
    <property type="project" value="TreeGrafter"/>
</dbReference>
<accession>A0A1G2PN99</accession>
<dbReference type="PIRSF" id="PIRSF001435">
    <property type="entry name" value="Nth"/>
    <property type="match status" value="1"/>
</dbReference>
<feature type="domain" description="HhH-GPD" evidence="13">
    <location>
        <begin position="44"/>
        <end position="192"/>
    </location>
</feature>
<reference evidence="14 15" key="1">
    <citation type="journal article" date="2016" name="Nat. Commun.">
        <title>Thousands of microbial genomes shed light on interconnected biogeochemical processes in an aquifer system.</title>
        <authorList>
            <person name="Anantharaman K."/>
            <person name="Brown C.T."/>
            <person name="Hug L.A."/>
            <person name="Sharon I."/>
            <person name="Castelle C.J."/>
            <person name="Probst A.J."/>
            <person name="Thomas B.C."/>
            <person name="Singh A."/>
            <person name="Wilkins M.J."/>
            <person name="Karaoz U."/>
            <person name="Brodie E.L."/>
            <person name="Williams K.H."/>
            <person name="Hubbard S.S."/>
            <person name="Banfield J.F."/>
        </authorList>
    </citation>
    <scope>NUCLEOTIDE SEQUENCE [LARGE SCALE GENOMIC DNA]</scope>
    <source>
        <strain evidence="15">RIFCSPHIGHO2_01_FULL_58_15</strain>
    </source>
</reference>
<dbReference type="SMART" id="SM00478">
    <property type="entry name" value="ENDO3c"/>
    <property type="match status" value="1"/>
</dbReference>
<proteinExistence type="inferred from homology"/>
<dbReference type="NCBIfam" id="TIGR01083">
    <property type="entry name" value="nth"/>
    <property type="match status" value="1"/>
</dbReference>
<dbReference type="PROSITE" id="PS01155">
    <property type="entry name" value="ENDONUCLEASE_III_2"/>
    <property type="match status" value="1"/>
</dbReference>
<keyword evidence="8 12" id="KW-0238">DNA-binding</keyword>
<gene>
    <name evidence="12" type="primary">nth</name>
    <name evidence="14" type="ORF">A2682_01005</name>
</gene>
<evidence type="ECO:0000256" key="3">
    <source>
        <dbReference type="ARBA" id="ARBA00022723"/>
    </source>
</evidence>
<dbReference type="AlphaFoldDB" id="A0A1G2PN99"/>
<evidence type="ECO:0000256" key="2">
    <source>
        <dbReference type="ARBA" id="ARBA00022485"/>
    </source>
</evidence>
<evidence type="ECO:0000313" key="14">
    <source>
        <dbReference type="EMBL" id="OHA49229.1"/>
    </source>
</evidence>
<feature type="binding site" evidence="12">
    <location>
        <position position="201"/>
    </location>
    <ligand>
        <name>[4Fe-4S] cluster</name>
        <dbReference type="ChEBI" id="CHEBI:49883"/>
    </ligand>
</feature>
<keyword evidence="9 12" id="KW-0234">DNA repair</keyword>
<dbReference type="GO" id="GO:0140078">
    <property type="term" value="F:class I DNA-(apurinic or apyrimidinic site) endonuclease activity"/>
    <property type="evidence" value="ECO:0007669"/>
    <property type="project" value="UniProtKB-EC"/>
</dbReference>
<dbReference type="Gene3D" id="1.10.1670.10">
    <property type="entry name" value="Helix-hairpin-Helix base-excision DNA repair enzymes (C-terminal)"/>
    <property type="match status" value="1"/>
</dbReference>
<dbReference type="EMBL" id="MHST01000012">
    <property type="protein sequence ID" value="OHA49229.1"/>
    <property type="molecule type" value="Genomic_DNA"/>
</dbReference>
<feature type="binding site" evidence="12">
    <location>
        <position position="210"/>
    </location>
    <ligand>
        <name>[4Fe-4S] cluster</name>
        <dbReference type="ChEBI" id="CHEBI:49883"/>
    </ligand>
</feature>
<evidence type="ECO:0000256" key="10">
    <source>
        <dbReference type="ARBA" id="ARBA00023239"/>
    </source>
</evidence>
<keyword evidence="14" id="KW-0540">Nuclease</keyword>
<evidence type="ECO:0000256" key="4">
    <source>
        <dbReference type="ARBA" id="ARBA00022763"/>
    </source>
</evidence>
<comment type="function">
    <text evidence="12">DNA repair enzyme that has both DNA N-glycosylase activity and AP-lyase activity. The DNA N-glycosylase activity releases various damaged pyrimidines from DNA by cleaving the N-glycosidic bond, leaving an AP (apurinic/apyrimidinic) site. The AP-lyase activity cleaves the phosphodiester bond 3' to the AP site by a beta-elimination, leaving a 3'-terminal unsaturated sugar and a product with a terminal 5'-phosphate.</text>
</comment>
<dbReference type="SUPFAM" id="SSF48150">
    <property type="entry name" value="DNA-glycosylase"/>
    <property type="match status" value="1"/>
</dbReference>
<dbReference type="InterPro" id="IPR011257">
    <property type="entry name" value="DNA_glycosylase"/>
</dbReference>
<comment type="catalytic activity">
    <reaction evidence="12">
        <text>2'-deoxyribonucleotide-(2'-deoxyribose 5'-phosphate)-2'-deoxyribonucleotide-DNA = a 3'-end 2'-deoxyribonucleotide-(2,3-dehydro-2,3-deoxyribose 5'-phosphate)-DNA + a 5'-end 5'-phospho-2'-deoxyribonucleoside-DNA + H(+)</text>
        <dbReference type="Rhea" id="RHEA:66592"/>
        <dbReference type="Rhea" id="RHEA-COMP:13180"/>
        <dbReference type="Rhea" id="RHEA-COMP:16897"/>
        <dbReference type="Rhea" id="RHEA-COMP:17067"/>
        <dbReference type="ChEBI" id="CHEBI:15378"/>
        <dbReference type="ChEBI" id="CHEBI:136412"/>
        <dbReference type="ChEBI" id="CHEBI:157695"/>
        <dbReference type="ChEBI" id="CHEBI:167181"/>
        <dbReference type="EC" id="4.2.99.18"/>
    </reaction>
</comment>
<evidence type="ECO:0000256" key="12">
    <source>
        <dbReference type="HAMAP-Rule" id="MF_00942"/>
    </source>
</evidence>
<keyword evidence="4 12" id="KW-0227">DNA damage</keyword>
<dbReference type="EC" id="4.2.99.18" evidence="12"/>
<dbReference type="Gene3D" id="1.10.340.30">
    <property type="entry name" value="Hypothetical protein, domain 2"/>
    <property type="match status" value="1"/>
</dbReference>
<evidence type="ECO:0000259" key="13">
    <source>
        <dbReference type="SMART" id="SM00478"/>
    </source>
</evidence>
<keyword evidence="11 12" id="KW-0326">Glycosidase</keyword>
<keyword evidence="5 12" id="KW-0378">Hydrolase</keyword>
<dbReference type="GO" id="GO:0003677">
    <property type="term" value="F:DNA binding"/>
    <property type="evidence" value="ECO:0007669"/>
    <property type="project" value="UniProtKB-UniRule"/>
</dbReference>
<dbReference type="InterPro" id="IPR023170">
    <property type="entry name" value="HhH_base_excis_C"/>
</dbReference>
<evidence type="ECO:0000256" key="1">
    <source>
        <dbReference type="ARBA" id="ARBA00008343"/>
    </source>
</evidence>
<dbReference type="GO" id="GO:0046872">
    <property type="term" value="F:metal ion binding"/>
    <property type="evidence" value="ECO:0007669"/>
    <property type="project" value="UniProtKB-KW"/>
</dbReference>
<dbReference type="FunFam" id="1.10.340.30:FF:000001">
    <property type="entry name" value="Endonuclease III"/>
    <property type="match status" value="1"/>
</dbReference>
<keyword evidence="6 12" id="KW-0408">Iron</keyword>
<keyword evidence="7 12" id="KW-0411">Iron-sulfur</keyword>
<dbReference type="InterPro" id="IPR005759">
    <property type="entry name" value="Nth"/>
</dbReference>
<name>A0A1G2PN99_TERXR</name>
<evidence type="ECO:0000256" key="7">
    <source>
        <dbReference type="ARBA" id="ARBA00023014"/>
    </source>
</evidence>
<organism evidence="14 15">
    <name type="scientific">Terrybacteria sp. (strain RIFCSPHIGHO2_01_FULL_58_15)</name>
    <dbReference type="NCBI Taxonomy" id="1802363"/>
    <lineage>
        <taxon>Bacteria</taxon>
        <taxon>Candidatus Terryibacteriota</taxon>
    </lineage>
</organism>
<protein>
    <recommendedName>
        <fullName evidence="12">Endonuclease III</fullName>
        <ecNumber evidence="12">4.2.99.18</ecNumber>
    </recommendedName>
    <alternativeName>
        <fullName evidence="12">DNA-(apurinic or apyrimidinic site) lyase</fullName>
    </alternativeName>
</protein>
<evidence type="ECO:0000256" key="9">
    <source>
        <dbReference type="ARBA" id="ARBA00023204"/>
    </source>
</evidence>
<keyword evidence="3 12" id="KW-0479">Metal-binding</keyword>
<evidence type="ECO:0000313" key="15">
    <source>
        <dbReference type="Proteomes" id="UP000178690"/>
    </source>
</evidence>
<evidence type="ECO:0000256" key="5">
    <source>
        <dbReference type="ARBA" id="ARBA00022801"/>
    </source>
</evidence>
<dbReference type="Pfam" id="PF00730">
    <property type="entry name" value="HhH-GPD"/>
    <property type="match status" value="1"/>
</dbReference>
<keyword evidence="2 12" id="KW-0004">4Fe-4S</keyword>
<feature type="binding site" evidence="12">
    <location>
        <position position="204"/>
    </location>
    <ligand>
        <name>[4Fe-4S] cluster</name>
        <dbReference type="ChEBI" id="CHEBI:49883"/>
    </ligand>
</feature>
<comment type="similarity">
    <text evidence="1 12">Belongs to the Nth/MutY family.</text>
</comment>
<comment type="cofactor">
    <cofactor evidence="12">
        <name>[4Fe-4S] cluster</name>
        <dbReference type="ChEBI" id="CHEBI:49883"/>
    </cofactor>
    <text evidence="12">Binds 1 [4Fe-4S] cluster.</text>
</comment>
<dbReference type="STRING" id="1802363.A2682_01005"/>
<comment type="caution">
    <text evidence="14">The sequence shown here is derived from an EMBL/GenBank/DDBJ whole genome shotgun (WGS) entry which is preliminary data.</text>
</comment>
<dbReference type="InterPro" id="IPR003265">
    <property type="entry name" value="HhH-GPD_domain"/>
</dbReference>
<dbReference type="InterPro" id="IPR004036">
    <property type="entry name" value="Endonuclease-III-like_CS2"/>
</dbReference>
<sequence>MGESAKKQRWRAQEVYRILRETYPGAKIALRYRNHIQLLVAVILSAQCTDKKVNEITAPLFKKYRTVDHFADANPAIFEQEIRSTGFYRAKARNIISAAKMLRRDFGGKLPRTIDEMRRLPGVARKTANVVLGNAYGVVEGIAVDTHVRRLVQRLGFSRRSDPEKIERDLMALFPKSQWFPLTYTLIEHGRAICKAPAPRCEICPVAPLCPTGTKRLGGVASVKRAAQRKREVLE</sequence>
<evidence type="ECO:0000256" key="8">
    <source>
        <dbReference type="ARBA" id="ARBA00023125"/>
    </source>
</evidence>
<evidence type="ECO:0000256" key="6">
    <source>
        <dbReference type="ARBA" id="ARBA00023004"/>
    </source>
</evidence>
<dbReference type="FunFam" id="1.10.1670.10:FF:000001">
    <property type="entry name" value="Endonuclease III"/>
    <property type="match status" value="1"/>
</dbReference>
<evidence type="ECO:0000256" key="11">
    <source>
        <dbReference type="ARBA" id="ARBA00023295"/>
    </source>
</evidence>
<dbReference type="PANTHER" id="PTHR10359">
    <property type="entry name" value="A/G-SPECIFIC ADENINE GLYCOSYLASE/ENDONUCLEASE III"/>
    <property type="match status" value="1"/>
</dbReference>
<dbReference type="HAMAP" id="MF_00942">
    <property type="entry name" value="Nth"/>
    <property type="match status" value="1"/>
</dbReference>
<keyword evidence="10 12" id="KW-0456">Lyase</keyword>
<dbReference type="Proteomes" id="UP000178690">
    <property type="component" value="Unassembled WGS sequence"/>
</dbReference>
<feature type="binding site" evidence="12">
    <location>
        <position position="194"/>
    </location>
    <ligand>
        <name>[4Fe-4S] cluster</name>
        <dbReference type="ChEBI" id="CHEBI:49883"/>
    </ligand>
</feature>
<dbReference type="CDD" id="cd00056">
    <property type="entry name" value="ENDO3c"/>
    <property type="match status" value="1"/>
</dbReference>